<dbReference type="Proteomes" id="UP000070394">
    <property type="component" value="Unassembled WGS sequence"/>
</dbReference>
<gene>
    <name evidence="1" type="ORF">HMPREF1866_00764</name>
</gene>
<sequence length="163" mass="19173">MEAFEILDVKEFTKKLFMTDLFDKFSVIEAEFTTFVKFDIGGKLNKAYFDEVQDRSFCTWSELRHICFEIIKGKRTPTAFKLVLKFSEEFSKRWIGENTAKDIEADMYLNIRYADKKLELISSFSPKTFLLERDILNVFDTYVKDMFKKINITLVESGSDNEG</sequence>
<organism evidence="1 2">
    <name type="scientific">Lachnoanaerobaculum saburreum</name>
    <dbReference type="NCBI Taxonomy" id="467210"/>
    <lineage>
        <taxon>Bacteria</taxon>
        <taxon>Bacillati</taxon>
        <taxon>Bacillota</taxon>
        <taxon>Clostridia</taxon>
        <taxon>Lachnospirales</taxon>
        <taxon>Lachnospiraceae</taxon>
        <taxon>Lachnoanaerobaculum</taxon>
    </lineage>
</organism>
<protein>
    <submittedName>
        <fullName evidence="1">Uncharacterized protein</fullName>
    </submittedName>
</protein>
<dbReference type="EMBL" id="LSDA01000020">
    <property type="protein sequence ID" value="KXB59982.1"/>
    <property type="molecule type" value="Genomic_DNA"/>
</dbReference>
<comment type="caution">
    <text evidence="1">The sequence shown here is derived from an EMBL/GenBank/DDBJ whole genome shotgun (WGS) entry which is preliminary data.</text>
</comment>
<dbReference type="InterPro" id="IPR043779">
    <property type="entry name" value="DUF5721"/>
</dbReference>
<accession>A0A133ZX14</accession>
<name>A0A133ZX14_9FIRM</name>
<evidence type="ECO:0000313" key="2">
    <source>
        <dbReference type="Proteomes" id="UP000070394"/>
    </source>
</evidence>
<proteinExistence type="predicted"/>
<dbReference type="RefSeq" id="WP_060930673.1">
    <property type="nucleotide sequence ID" value="NZ_KQ959781.1"/>
</dbReference>
<keyword evidence="2" id="KW-1185">Reference proteome</keyword>
<dbReference type="STRING" id="467210.HMPREF1866_00764"/>
<reference evidence="2" key="1">
    <citation type="submission" date="2016-01" db="EMBL/GenBank/DDBJ databases">
        <authorList>
            <person name="Mitreva M."/>
            <person name="Pepin K.H."/>
            <person name="Mihindukulasuriya K.A."/>
            <person name="Fulton R."/>
            <person name="Fronick C."/>
            <person name="O'Laughlin M."/>
            <person name="Miner T."/>
            <person name="Herter B."/>
            <person name="Rosa B.A."/>
            <person name="Cordes M."/>
            <person name="Tomlinson C."/>
            <person name="Wollam A."/>
            <person name="Palsikar V.B."/>
            <person name="Mardis E.R."/>
            <person name="Wilson R.K."/>
        </authorList>
    </citation>
    <scope>NUCLEOTIDE SEQUENCE [LARGE SCALE GENOMIC DNA]</scope>
    <source>
        <strain evidence="2">DNF00896</strain>
    </source>
</reference>
<evidence type="ECO:0000313" key="1">
    <source>
        <dbReference type="EMBL" id="KXB59982.1"/>
    </source>
</evidence>
<dbReference type="AlphaFoldDB" id="A0A133ZX14"/>
<dbReference type="Pfam" id="PF18988">
    <property type="entry name" value="DUF5721"/>
    <property type="match status" value="1"/>
</dbReference>
<dbReference type="PATRIC" id="fig|467210.3.peg.755"/>
<dbReference type="OrthoDB" id="9787986at2"/>